<feature type="repeat" description="TPR" evidence="3">
    <location>
        <begin position="10"/>
        <end position="43"/>
    </location>
</feature>
<dbReference type="Pfam" id="PF00515">
    <property type="entry name" value="TPR_1"/>
    <property type="match status" value="1"/>
</dbReference>
<keyword evidence="1" id="KW-0677">Repeat</keyword>
<dbReference type="AlphaFoldDB" id="A0A8S1XJM8"/>
<evidence type="ECO:0000313" key="6">
    <source>
        <dbReference type="Proteomes" id="UP000689195"/>
    </source>
</evidence>
<evidence type="ECO:0000313" key="5">
    <source>
        <dbReference type="EMBL" id="CAD8201376.1"/>
    </source>
</evidence>
<protein>
    <recommendedName>
        <fullName evidence="7">Tetratricopeptide repeat protein</fullName>
    </recommendedName>
</protein>
<feature type="signal peptide" evidence="4">
    <location>
        <begin position="1"/>
        <end position="21"/>
    </location>
</feature>
<keyword evidence="2 3" id="KW-0802">TPR repeat</keyword>
<dbReference type="PROSITE" id="PS50005">
    <property type="entry name" value="TPR"/>
    <property type="match status" value="1"/>
</dbReference>
<keyword evidence="6" id="KW-1185">Reference proteome</keyword>
<name>A0A8S1XJM8_9CILI</name>
<dbReference type="OrthoDB" id="418911at2759"/>
<evidence type="ECO:0000256" key="4">
    <source>
        <dbReference type="SAM" id="SignalP"/>
    </source>
</evidence>
<comment type="caution">
    <text evidence="5">The sequence shown here is derived from an EMBL/GenBank/DDBJ whole genome shotgun (WGS) entry which is preliminary data.</text>
</comment>
<keyword evidence="4" id="KW-0732">Signal</keyword>
<sequence>MIKYYLLILILSLYSKGGCLAEMSQLDQAIECYEKALRINPYYVDALCGKSECLKMMNKYQQSPELYQKALSINPLHIPSLWGTDIYNSNSIR</sequence>
<dbReference type="InterPro" id="IPR019734">
    <property type="entry name" value="TPR_rpt"/>
</dbReference>
<dbReference type="PANTHER" id="PTHR44943:SF4">
    <property type="entry name" value="TPR REPEAT-CONTAINING PROTEIN MJ0798"/>
    <property type="match status" value="1"/>
</dbReference>
<evidence type="ECO:0000256" key="3">
    <source>
        <dbReference type="PROSITE-ProRule" id="PRU00339"/>
    </source>
</evidence>
<organism evidence="5 6">
    <name type="scientific">Paramecium pentaurelia</name>
    <dbReference type="NCBI Taxonomy" id="43138"/>
    <lineage>
        <taxon>Eukaryota</taxon>
        <taxon>Sar</taxon>
        <taxon>Alveolata</taxon>
        <taxon>Ciliophora</taxon>
        <taxon>Intramacronucleata</taxon>
        <taxon>Oligohymenophorea</taxon>
        <taxon>Peniculida</taxon>
        <taxon>Parameciidae</taxon>
        <taxon>Paramecium</taxon>
    </lineage>
</organism>
<gene>
    <name evidence="5" type="ORF">PPENT_87.1.T1270110</name>
</gene>
<dbReference type="InterPro" id="IPR051685">
    <property type="entry name" value="Ycf3/AcsC/BcsC/TPR_MFPF"/>
</dbReference>
<dbReference type="SMART" id="SM00028">
    <property type="entry name" value="TPR"/>
    <property type="match status" value="2"/>
</dbReference>
<feature type="chain" id="PRO_5035875726" description="Tetratricopeptide repeat protein" evidence="4">
    <location>
        <begin position="22"/>
        <end position="93"/>
    </location>
</feature>
<evidence type="ECO:0008006" key="7">
    <source>
        <dbReference type="Google" id="ProtNLM"/>
    </source>
</evidence>
<dbReference type="PANTHER" id="PTHR44943">
    <property type="entry name" value="CELLULOSE SYNTHASE OPERON PROTEIN C"/>
    <property type="match status" value="1"/>
</dbReference>
<proteinExistence type="predicted"/>
<evidence type="ECO:0000256" key="2">
    <source>
        <dbReference type="ARBA" id="ARBA00022803"/>
    </source>
</evidence>
<reference evidence="5" key="1">
    <citation type="submission" date="2021-01" db="EMBL/GenBank/DDBJ databases">
        <authorList>
            <consortium name="Genoscope - CEA"/>
            <person name="William W."/>
        </authorList>
    </citation>
    <scope>NUCLEOTIDE SEQUENCE</scope>
</reference>
<evidence type="ECO:0000256" key="1">
    <source>
        <dbReference type="ARBA" id="ARBA00022737"/>
    </source>
</evidence>
<accession>A0A8S1XJM8</accession>
<dbReference type="EMBL" id="CAJJDO010000127">
    <property type="protein sequence ID" value="CAD8201376.1"/>
    <property type="molecule type" value="Genomic_DNA"/>
</dbReference>
<dbReference type="Proteomes" id="UP000689195">
    <property type="component" value="Unassembled WGS sequence"/>
</dbReference>